<keyword evidence="8" id="KW-0793">Thylakoid</keyword>
<organism evidence="18 19">
    <name type="scientific">Petrachloros mirabilis ULC683</name>
    <dbReference type="NCBI Taxonomy" id="2781853"/>
    <lineage>
        <taxon>Bacteria</taxon>
        <taxon>Bacillati</taxon>
        <taxon>Cyanobacteriota</taxon>
        <taxon>Cyanophyceae</taxon>
        <taxon>Synechococcales</taxon>
        <taxon>Petrachlorosaceae</taxon>
        <taxon>Petrachloros</taxon>
        <taxon>Petrachloros mirabilis</taxon>
    </lineage>
</organism>
<dbReference type="GO" id="GO:0008379">
    <property type="term" value="F:thioredoxin peroxidase activity"/>
    <property type="evidence" value="ECO:0007669"/>
    <property type="project" value="TreeGrafter"/>
</dbReference>
<keyword evidence="10" id="KW-0676">Redox-active center</keyword>
<dbReference type="Gene3D" id="3.40.30.10">
    <property type="entry name" value="Glutaredoxin"/>
    <property type="match status" value="1"/>
</dbReference>
<dbReference type="FunFam" id="3.40.30.10:FF:000122">
    <property type="entry name" value="Peroxiredoxin Q chloroplastic"/>
    <property type="match status" value="1"/>
</dbReference>
<dbReference type="GO" id="GO:0005737">
    <property type="term" value="C:cytoplasm"/>
    <property type="evidence" value="ECO:0007669"/>
    <property type="project" value="TreeGrafter"/>
</dbReference>
<dbReference type="GO" id="GO:0034599">
    <property type="term" value="P:cellular response to oxidative stress"/>
    <property type="evidence" value="ECO:0007669"/>
    <property type="project" value="TreeGrafter"/>
</dbReference>
<evidence type="ECO:0000256" key="2">
    <source>
        <dbReference type="ARBA" id="ARBA00011245"/>
    </source>
</evidence>
<dbReference type="PIRSF" id="PIRSF000239">
    <property type="entry name" value="AHPC"/>
    <property type="match status" value="1"/>
</dbReference>
<evidence type="ECO:0000256" key="8">
    <source>
        <dbReference type="ARBA" id="ARBA00023078"/>
    </source>
</evidence>
<proteinExistence type="inferred from homology"/>
<evidence type="ECO:0000256" key="15">
    <source>
        <dbReference type="ARBA" id="ARBA00060385"/>
    </source>
</evidence>
<evidence type="ECO:0000259" key="17">
    <source>
        <dbReference type="PROSITE" id="PS51352"/>
    </source>
</evidence>
<feature type="active site" description="Cysteine sulfenic acid (-SOH) intermediate; for peroxidase activity" evidence="16">
    <location>
        <position position="46"/>
    </location>
</feature>
<evidence type="ECO:0000256" key="12">
    <source>
        <dbReference type="ARBA" id="ARBA00038489"/>
    </source>
</evidence>
<protein>
    <recommendedName>
        <fullName evidence="3">thioredoxin-dependent peroxiredoxin</fullName>
        <ecNumber evidence="3">1.11.1.24</ecNumber>
    </recommendedName>
    <alternativeName>
        <fullName evidence="13">Bacterioferritin comigratory protein</fullName>
    </alternativeName>
    <alternativeName>
        <fullName evidence="11">Thioredoxin peroxidase</fullName>
    </alternativeName>
</protein>
<dbReference type="AlphaFoldDB" id="A0A8K2A852"/>
<accession>A0A8K2A852</accession>
<dbReference type="PANTHER" id="PTHR42801:SF4">
    <property type="entry name" value="AHPC_TSA FAMILY PROTEIN"/>
    <property type="match status" value="1"/>
</dbReference>
<comment type="function">
    <text evidence="1">Thiol-specific peroxidase that catalyzes the reduction of hydrogen peroxide and organic hydroperoxides to water and alcohols, respectively. Plays a role in cell protection against oxidative stress by detoxifying peroxides and as sensor of hydrogen peroxide-mediated signaling events.</text>
</comment>
<dbReference type="InterPro" id="IPR013766">
    <property type="entry name" value="Thioredoxin_domain"/>
</dbReference>
<evidence type="ECO:0000256" key="1">
    <source>
        <dbReference type="ARBA" id="ARBA00003330"/>
    </source>
</evidence>
<keyword evidence="4" id="KW-0575">Peroxidase</keyword>
<comment type="subunit">
    <text evidence="2">Monomer.</text>
</comment>
<comment type="caution">
    <text evidence="18">The sequence shown here is derived from an EMBL/GenBank/DDBJ whole genome shotgun (WGS) entry which is preliminary data.</text>
</comment>
<comment type="catalytic activity">
    <reaction evidence="14">
        <text>a hydroperoxide + [thioredoxin]-dithiol = an alcohol + [thioredoxin]-disulfide + H2O</text>
        <dbReference type="Rhea" id="RHEA:62620"/>
        <dbReference type="Rhea" id="RHEA-COMP:10698"/>
        <dbReference type="Rhea" id="RHEA-COMP:10700"/>
        <dbReference type="ChEBI" id="CHEBI:15377"/>
        <dbReference type="ChEBI" id="CHEBI:29950"/>
        <dbReference type="ChEBI" id="CHEBI:30879"/>
        <dbReference type="ChEBI" id="CHEBI:35924"/>
        <dbReference type="ChEBI" id="CHEBI:50058"/>
        <dbReference type="EC" id="1.11.1.24"/>
    </reaction>
</comment>
<dbReference type="GO" id="GO:0009579">
    <property type="term" value="C:thylakoid"/>
    <property type="evidence" value="ECO:0007669"/>
    <property type="project" value="UniProtKB-SubCell"/>
</dbReference>
<name>A0A8K2A852_9CYAN</name>
<keyword evidence="6" id="KW-0809">Transit peptide</keyword>
<dbReference type="InterPro" id="IPR050924">
    <property type="entry name" value="Peroxiredoxin_BCP/PrxQ"/>
</dbReference>
<evidence type="ECO:0000256" key="11">
    <source>
        <dbReference type="ARBA" id="ARBA00032824"/>
    </source>
</evidence>
<reference evidence="18" key="1">
    <citation type="submission" date="2019-12" db="EMBL/GenBank/DDBJ databases">
        <title>High-Quality draft genome sequences of three cyanobacteria isolated from the limestone walls of the Old Cathedral of Coimbra.</title>
        <authorList>
            <person name="Tiago I."/>
            <person name="Soares F."/>
            <person name="Portugal A."/>
        </authorList>
    </citation>
    <scope>NUCLEOTIDE SEQUENCE [LARGE SCALE GENOMIC DNA]</scope>
    <source>
        <strain evidence="18">C</strain>
    </source>
</reference>
<dbReference type="InterPro" id="IPR000866">
    <property type="entry name" value="AhpC/TSA"/>
</dbReference>
<dbReference type="PROSITE" id="PS51352">
    <property type="entry name" value="THIOREDOXIN_2"/>
    <property type="match status" value="1"/>
</dbReference>
<dbReference type="PANTHER" id="PTHR42801">
    <property type="entry name" value="THIOREDOXIN-DEPENDENT PEROXIDE REDUCTASE"/>
    <property type="match status" value="1"/>
</dbReference>
<evidence type="ECO:0000256" key="3">
    <source>
        <dbReference type="ARBA" id="ARBA00013017"/>
    </source>
</evidence>
<evidence type="ECO:0000256" key="13">
    <source>
        <dbReference type="ARBA" id="ARBA00041373"/>
    </source>
</evidence>
<dbReference type="EC" id="1.11.1.24" evidence="3"/>
<dbReference type="InterPro" id="IPR024706">
    <property type="entry name" value="Peroxiredoxin_AhpC-typ"/>
</dbReference>
<comment type="subcellular location">
    <subcellularLocation>
        <location evidence="15">Thylakoid</location>
    </subcellularLocation>
</comment>
<dbReference type="GO" id="GO:0045454">
    <property type="term" value="P:cell redox homeostasis"/>
    <property type="evidence" value="ECO:0007669"/>
    <property type="project" value="TreeGrafter"/>
</dbReference>
<evidence type="ECO:0000256" key="7">
    <source>
        <dbReference type="ARBA" id="ARBA00023002"/>
    </source>
</evidence>
<keyword evidence="9" id="KW-1015">Disulfide bond</keyword>
<keyword evidence="5" id="KW-0049">Antioxidant</keyword>
<evidence type="ECO:0000256" key="4">
    <source>
        <dbReference type="ARBA" id="ARBA00022559"/>
    </source>
</evidence>
<dbReference type="CDD" id="cd03017">
    <property type="entry name" value="PRX_BCP"/>
    <property type="match status" value="1"/>
</dbReference>
<feature type="domain" description="Thioredoxin" evidence="17">
    <location>
        <begin position="3"/>
        <end position="152"/>
    </location>
</feature>
<evidence type="ECO:0000256" key="16">
    <source>
        <dbReference type="PIRSR" id="PIRSR000239-1"/>
    </source>
</evidence>
<evidence type="ECO:0000256" key="5">
    <source>
        <dbReference type="ARBA" id="ARBA00022862"/>
    </source>
</evidence>
<evidence type="ECO:0000256" key="10">
    <source>
        <dbReference type="ARBA" id="ARBA00023284"/>
    </source>
</evidence>
<evidence type="ECO:0000313" key="18">
    <source>
        <dbReference type="EMBL" id="NCJ06760.1"/>
    </source>
</evidence>
<dbReference type="RefSeq" id="WP_161825236.1">
    <property type="nucleotide sequence ID" value="NZ_WVIC01000016.1"/>
</dbReference>
<evidence type="ECO:0000256" key="14">
    <source>
        <dbReference type="ARBA" id="ARBA00049091"/>
    </source>
</evidence>
<keyword evidence="7" id="KW-0560">Oxidoreductase</keyword>
<dbReference type="SUPFAM" id="SSF52833">
    <property type="entry name" value="Thioredoxin-like"/>
    <property type="match status" value="1"/>
</dbReference>
<dbReference type="Pfam" id="PF00578">
    <property type="entry name" value="AhpC-TSA"/>
    <property type="match status" value="1"/>
</dbReference>
<dbReference type="InterPro" id="IPR036249">
    <property type="entry name" value="Thioredoxin-like_sf"/>
</dbReference>
<comment type="similarity">
    <text evidence="12">Belongs to the peroxiredoxin family. BCP/PrxQ subfamily.</text>
</comment>
<keyword evidence="19" id="KW-1185">Reference proteome</keyword>
<dbReference type="EMBL" id="WVIC01000016">
    <property type="protein sequence ID" value="NCJ06760.1"/>
    <property type="molecule type" value="Genomic_DNA"/>
</dbReference>
<evidence type="ECO:0000256" key="6">
    <source>
        <dbReference type="ARBA" id="ARBA00022946"/>
    </source>
</evidence>
<gene>
    <name evidence="18" type="ORF">GS597_09615</name>
</gene>
<dbReference type="Proteomes" id="UP000607397">
    <property type="component" value="Unassembled WGS sequence"/>
</dbReference>
<sequence>MAIKVGDQAPDFKLKSAQGETIQLSELLKGKPVVLFFYPKDNTPGCTKEACAFRDQYEVFQEVGAEVVGISADSEQSHQQFASAYQLPFLLLSDSQNRVRKSFGVPSTLGILPGRVTYIINQQGTVCHLFNSQLNFQGHVDEALKALQAIPSA</sequence>
<evidence type="ECO:0000313" key="19">
    <source>
        <dbReference type="Proteomes" id="UP000607397"/>
    </source>
</evidence>
<evidence type="ECO:0000256" key="9">
    <source>
        <dbReference type="ARBA" id="ARBA00023157"/>
    </source>
</evidence>